<dbReference type="Pfam" id="PF04000">
    <property type="entry name" value="Sas10_Utp3"/>
    <property type="match status" value="1"/>
</dbReference>
<reference evidence="8 9" key="1">
    <citation type="submission" date="2016-02" db="EMBL/GenBank/DDBJ databases">
        <title>Comparative genomic and transcriptomic foundation for Pichia pastoris.</title>
        <authorList>
            <person name="Love K.R."/>
            <person name="Shah K.A."/>
            <person name="Whittaker C.A."/>
            <person name="Wu J."/>
            <person name="Bartlett M.C."/>
            <person name="Ma D."/>
            <person name="Leeson R.L."/>
            <person name="Priest M."/>
            <person name="Young S.K."/>
            <person name="Love J.C."/>
        </authorList>
    </citation>
    <scope>NUCLEOTIDE SEQUENCE [LARGE SCALE GENOMIC DNA]</scope>
    <source>
        <strain evidence="8 9">ATCC 28485</strain>
    </source>
</reference>
<evidence type="ECO:0000313" key="9">
    <source>
        <dbReference type="Proteomes" id="UP000094565"/>
    </source>
</evidence>
<evidence type="ECO:0000256" key="5">
    <source>
        <dbReference type="ARBA" id="ARBA00023242"/>
    </source>
</evidence>
<dbReference type="PANTHER" id="PTHR15341:SF3">
    <property type="entry name" value="NUCLEAR NUCLEIC ACID-BINDING PROTEIN C1D"/>
    <property type="match status" value="1"/>
</dbReference>
<keyword evidence="4 6" id="KW-0694">RNA-binding</keyword>
<dbReference type="GO" id="GO:0000178">
    <property type="term" value="C:exosome (RNase complex)"/>
    <property type="evidence" value="ECO:0007669"/>
    <property type="project" value="TreeGrafter"/>
</dbReference>
<dbReference type="EMBL" id="CP014586">
    <property type="protein sequence ID" value="ANZ76846.1"/>
    <property type="molecule type" value="Genomic_DNA"/>
</dbReference>
<dbReference type="GO" id="GO:0005730">
    <property type="term" value="C:nucleolus"/>
    <property type="evidence" value="ECO:0007669"/>
    <property type="project" value="TreeGrafter"/>
</dbReference>
<comment type="subcellular location">
    <subcellularLocation>
        <location evidence="1 6">Nucleus</location>
    </subcellularLocation>
</comment>
<feature type="compositionally biased region" description="Basic residues" evidence="7">
    <location>
        <begin position="162"/>
        <end position="180"/>
    </location>
</feature>
<evidence type="ECO:0000256" key="6">
    <source>
        <dbReference type="RuleBase" id="RU368003"/>
    </source>
</evidence>
<dbReference type="OrthoDB" id="1421013at2759"/>
<dbReference type="GO" id="GO:0000460">
    <property type="term" value="P:maturation of 5.8S rRNA"/>
    <property type="evidence" value="ECO:0007669"/>
    <property type="project" value="TreeGrafter"/>
</dbReference>
<evidence type="ECO:0000256" key="2">
    <source>
        <dbReference type="ARBA" id="ARBA00009154"/>
    </source>
</evidence>
<evidence type="ECO:0000313" key="8">
    <source>
        <dbReference type="EMBL" id="ANZ76846.1"/>
    </source>
</evidence>
<dbReference type="GO" id="GO:0003723">
    <property type="term" value="F:RNA binding"/>
    <property type="evidence" value="ECO:0007669"/>
    <property type="project" value="UniProtKB-UniRule"/>
</dbReference>
<keyword evidence="3 6" id="KW-0698">rRNA processing</keyword>
<evidence type="ECO:0000256" key="7">
    <source>
        <dbReference type="SAM" id="MobiDB-lite"/>
    </source>
</evidence>
<dbReference type="InterPro" id="IPR011082">
    <property type="entry name" value="Exosome-assoc_fac/DNA_repair"/>
</dbReference>
<organism evidence="8 9">
    <name type="scientific">Komagataella pastoris</name>
    <name type="common">Yeast</name>
    <name type="synonym">Pichia pastoris</name>
    <dbReference type="NCBI Taxonomy" id="4922"/>
    <lineage>
        <taxon>Eukaryota</taxon>
        <taxon>Fungi</taxon>
        <taxon>Dikarya</taxon>
        <taxon>Ascomycota</taxon>
        <taxon>Saccharomycotina</taxon>
        <taxon>Pichiomycetes</taxon>
        <taxon>Pichiales</taxon>
        <taxon>Pichiaceae</taxon>
        <taxon>Komagataella</taxon>
    </lineage>
</organism>
<dbReference type="InterPro" id="IPR007146">
    <property type="entry name" value="Sas10/Utp3/C1D"/>
</dbReference>
<dbReference type="PANTHER" id="PTHR15341">
    <property type="entry name" value="SUN-COR STEROID HORMONE RECEPTOR CO-REPRESSOR"/>
    <property type="match status" value="1"/>
</dbReference>
<comment type="function">
    <text evidence="6">Required for exosome-dependent processing of pre-rRNA and small nucleolar RNA (snRNA) precursors. Involved in processing of 35S pre-rRNA at the A0, A1 and A2 sites.</text>
</comment>
<gene>
    <name evidence="8" type="primary">LRP1</name>
    <name evidence="8" type="ORF">ATY40_BA7503427</name>
</gene>
<keyword evidence="9" id="KW-1185">Reference proteome</keyword>
<dbReference type="Proteomes" id="UP000094565">
    <property type="component" value="Chromosome 3"/>
</dbReference>
<evidence type="ECO:0000256" key="4">
    <source>
        <dbReference type="ARBA" id="ARBA00022884"/>
    </source>
</evidence>
<proteinExistence type="inferred from homology"/>
<protein>
    <recommendedName>
        <fullName evidence="6">Exosome complex protein</fullName>
    </recommendedName>
</protein>
<keyword evidence="5 6" id="KW-0539">Nucleus</keyword>
<accession>A0A1B2JFN0</accession>
<dbReference type="GO" id="GO:0003677">
    <property type="term" value="F:DNA binding"/>
    <property type="evidence" value="ECO:0007669"/>
    <property type="project" value="TreeGrafter"/>
</dbReference>
<evidence type="ECO:0000256" key="1">
    <source>
        <dbReference type="ARBA" id="ARBA00004123"/>
    </source>
</evidence>
<evidence type="ECO:0000256" key="3">
    <source>
        <dbReference type="ARBA" id="ARBA00022552"/>
    </source>
</evidence>
<sequence length="180" mass="20674">MENVETVQQLVNNLDVRLDNVSASLDEVLELKKLDEITEKMSQLDQCKMLNSLSYILSSLYFAYLKVNGVKDVHTHGIMNDLQRVKLYMSRVKTFEEKSRKSELQEVQKKESIHNNLKDSLGTPAISSANFNDNKQSTHIKFDNRIIISNTNTSKIVDSIKKNTKKVRKRSQKKNVKGSK</sequence>
<dbReference type="GO" id="GO:0010468">
    <property type="term" value="P:regulation of gene expression"/>
    <property type="evidence" value="ECO:0007669"/>
    <property type="project" value="TreeGrafter"/>
</dbReference>
<name>A0A1B2JFN0_PICPA</name>
<comment type="similarity">
    <text evidence="2 6">Belongs to the C1D family.</text>
</comment>
<feature type="region of interest" description="Disordered" evidence="7">
    <location>
        <begin position="161"/>
        <end position="180"/>
    </location>
</feature>
<dbReference type="AlphaFoldDB" id="A0A1B2JFN0"/>